<dbReference type="EMBL" id="CFOE01000189">
    <property type="protein sequence ID" value="CFE39359.1"/>
    <property type="molecule type" value="Genomic_DNA"/>
</dbReference>
<evidence type="ECO:0000313" key="6">
    <source>
        <dbReference type="Proteomes" id="UP000044938"/>
    </source>
</evidence>
<organism evidence="3 8">
    <name type="scientific">Mycobacterium tuberculosis</name>
    <dbReference type="NCBI Taxonomy" id="1773"/>
    <lineage>
        <taxon>Bacteria</taxon>
        <taxon>Bacillati</taxon>
        <taxon>Actinomycetota</taxon>
        <taxon>Actinomycetes</taxon>
        <taxon>Mycobacteriales</taxon>
        <taxon>Mycobacteriaceae</taxon>
        <taxon>Mycobacterium</taxon>
        <taxon>Mycobacterium tuberculosis complex</taxon>
    </lineage>
</organism>
<dbReference type="Pfam" id="PF18878">
    <property type="entry name" value="PPE-PPW"/>
    <property type="match status" value="1"/>
</dbReference>
<sequence length="61" mass="6078">MPNTPEMADVAAGNRGLDALGFAGTIPKSAPGSATGLTHLGGGFADVLSQPMLPHTWDGSD</sequence>
<dbReference type="EMBL" id="CGCX01000124">
    <property type="protein sequence ID" value="CFR67736.1"/>
    <property type="molecule type" value="Genomic_DNA"/>
</dbReference>
<dbReference type="InterPro" id="IPR043641">
    <property type="entry name" value="PPE-PPW_C"/>
</dbReference>
<dbReference type="Proteomes" id="UP000045842">
    <property type="component" value="Unassembled WGS sequence"/>
</dbReference>
<dbReference type="Proteomes" id="UP000046680">
    <property type="component" value="Unassembled WGS sequence"/>
</dbReference>
<evidence type="ECO:0000259" key="1">
    <source>
        <dbReference type="Pfam" id="PF18878"/>
    </source>
</evidence>
<evidence type="ECO:0000313" key="3">
    <source>
        <dbReference type="EMBL" id="CFR67736.1"/>
    </source>
</evidence>
<dbReference type="Proteomes" id="UP000048289">
    <property type="component" value="Unassembled WGS sequence"/>
</dbReference>
<evidence type="ECO:0000313" key="4">
    <source>
        <dbReference type="EMBL" id="COV72010.1"/>
    </source>
</evidence>
<evidence type="ECO:0000313" key="2">
    <source>
        <dbReference type="EMBL" id="CFE39359.1"/>
    </source>
</evidence>
<evidence type="ECO:0000313" key="5">
    <source>
        <dbReference type="EMBL" id="COW81865.1"/>
    </source>
</evidence>
<accession>A0A0T5Y9T4</accession>
<protein>
    <submittedName>
        <fullName evidence="3">PPE family protein</fullName>
    </submittedName>
</protein>
<feature type="domain" description="PPE-PPW subfamily C-terminal" evidence="1">
    <location>
        <begin position="12"/>
        <end position="57"/>
    </location>
</feature>
<dbReference type="AlphaFoldDB" id="A0A0T5Y9T4"/>
<evidence type="ECO:0000313" key="8">
    <source>
        <dbReference type="Proteomes" id="UP000046680"/>
    </source>
</evidence>
<evidence type="ECO:0000313" key="7">
    <source>
        <dbReference type="Proteomes" id="UP000045842"/>
    </source>
</evidence>
<evidence type="ECO:0000313" key="9">
    <source>
        <dbReference type="Proteomes" id="UP000048289"/>
    </source>
</evidence>
<gene>
    <name evidence="3" type="ORF">ERS007657_00555</name>
    <name evidence="4" type="ORF">ERS007679_02343</name>
    <name evidence="2" type="ORF">ERS007681_01739</name>
    <name evidence="5" type="ORF">ERS007720_03344</name>
</gene>
<name>A0A0T5Y9T4_MYCTX</name>
<dbReference type="Proteomes" id="UP000044938">
    <property type="component" value="Unassembled WGS sequence"/>
</dbReference>
<dbReference type="EMBL" id="CSAD01000314">
    <property type="protein sequence ID" value="COV72010.1"/>
    <property type="molecule type" value="Genomic_DNA"/>
</dbReference>
<dbReference type="EMBL" id="CSAJ01000525">
    <property type="protein sequence ID" value="COW81865.1"/>
    <property type="molecule type" value="Genomic_DNA"/>
</dbReference>
<proteinExistence type="predicted"/>
<reference evidence="6 7" key="1">
    <citation type="submission" date="2015-03" db="EMBL/GenBank/DDBJ databases">
        <authorList>
            <consortium name="Pathogen Informatics"/>
        </authorList>
    </citation>
    <scope>NUCLEOTIDE SEQUENCE [LARGE SCALE GENOMIC DNA]</scope>
    <source>
        <strain evidence="3 8">C09601061</strain>
        <strain evidence="4 7">G09801536</strain>
        <strain evidence="2 9">G09901357</strain>
        <strain evidence="5 6">M09401471</strain>
    </source>
</reference>